<evidence type="ECO:0000256" key="1">
    <source>
        <dbReference type="ARBA" id="ARBA00022857"/>
    </source>
</evidence>
<evidence type="ECO:0000313" key="3">
    <source>
        <dbReference type="EMBL" id="NEN07460.1"/>
    </source>
</evidence>
<accession>A0A6L9Y1B7</accession>
<dbReference type="InterPro" id="IPR011032">
    <property type="entry name" value="GroES-like_sf"/>
</dbReference>
<dbReference type="Pfam" id="PF13602">
    <property type="entry name" value="ADH_zinc_N_2"/>
    <property type="match status" value="1"/>
</dbReference>
<comment type="caution">
    <text evidence="3">The sequence shown here is derived from an EMBL/GenBank/DDBJ whole genome shotgun (WGS) entry which is preliminary data.</text>
</comment>
<keyword evidence="1" id="KW-0521">NADP</keyword>
<dbReference type="PANTHER" id="PTHR44154">
    <property type="entry name" value="QUINONE OXIDOREDUCTASE"/>
    <property type="match status" value="1"/>
</dbReference>
<reference evidence="3 4" key="1">
    <citation type="journal article" date="2014" name="J. Microbiol.">
        <title>Diaminobutyricibacter tongyongensis gen. nov., sp. nov. and Homoserinibacter gongjuensis gen. nov., sp. nov. belong to the family Microbacteriaceae.</title>
        <authorList>
            <person name="Kim S.J."/>
            <person name="Ahn J.H."/>
            <person name="Weon H.Y."/>
            <person name="Hamada M."/>
            <person name="Suzuki K."/>
            <person name="Kwon S.W."/>
        </authorList>
    </citation>
    <scope>NUCLEOTIDE SEQUENCE [LARGE SCALE GENOMIC DNA]</scope>
    <source>
        <strain evidence="3 4">NBRC 108724</strain>
    </source>
</reference>
<dbReference type="AlphaFoldDB" id="A0A6L9Y1B7"/>
<dbReference type="Proteomes" id="UP000474967">
    <property type="component" value="Unassembled WGS sequence"/>
</dbReference>
<dbReference type="InterPro" id="IPR051603">
    <property type="entry name" value="Zinc-ADH_QOR/CCCR"/>
</dbReference>
<dbReference type="Gene3D" id="3.90.180.10">
    <property type="entry name" value="Medium-chain alcohol dehydrogenases, catalytic domain"/>
    <property type="match status" value="1"/>
</dbReference>
<dbReference type="RefSeq" id="WP_163290916.1">
    <property type="nucleotide sequence ID" value="NZ_JAAGWY010000004.1"/>
</dbReference>
<dbReference type="SUPFAM" id="SSF51735">
    <property type="entry name" value="NAD(P)-binding Rossmann-fold domains"/>
    <property type="match status" value="1"/>
</dbReference>
<dbReference type="InterPro" id="IPR020843">
    <property type="entry name" value="ER"/>
</dbReference>
<dbReference type="InterPro" id="IPR013154">
    <property type="entry name" value="ADH-like_N"/>
</dbReference>
<protein>
    <submittedName>
        <fullName evidence="3">NADP-dependent oxidoreductase</fullName>
    </submittedName>
</protein>
<dbReference type="SMART" id="SM00829">
    <property type="entry name" value="PKS_ER"/>
    <property type="match status" value="1"/>
</dbReference>
<dbReference type="Pfam" id="PF08240">
    <property type="entry name" value="ADH_N"/>
    <property type="match status" value="1"/>
</dbReference>
<organism evidence="3 4">
    <name type="scientific">Leifsonia tongyongensis</name>
    <dbReference type="NCBI Taxonomy" id="1268043"/>
    <lineage>
        <taxon>Bacteria</taxon>
        <taxon>Bacillati</taxon>
        <taxon>Actinomycetota</taxon>
        <taxon>Actinomycetes</taxon>
        <taxon>Micrococcales</taxon>
        <taxon>Microbacteriaceae</taxon>
        <taxon>Leifsonia</taxon>
    </lineage>
</organism>
<proteinExistence type="predicted"/>
<evidence type="ECO:0000259" key="2">
    <source>
        <dbReference type="SMART" id="SM00829"/>
    </source>
</evidence>
<dbReference type="EMBL" id="JAAGWY010000004">
    <property type="protein sequence ID" value="NEN07460.1"/>
    <property type="molecule type" value="Genomic_DNA"/>
</dbReference>
<dbReference type="GO" id="GO:0016491">
    <property type="term" value="F:oxidoreductase activity"/>
    <property type="evidence" value="ECO:0007669"/>
    <property type="project" value="InterPro"/>
</dbReference>
<dbReference type="InterPro" id="IPR036291">
    <property type="entry name" value="NAD(P)-bd_dom_sf"/>
</dbReference>
<dbReference type="SUPFAM" id="SSF50129">
    <property type="entry name" value="GroES-like"/>
    <property type="match status" value="1"/>
</dbReference>
<dbReference type="CDD" id="cd05289">
    <property type="entry name" value="MDR_like_2"/>
    <property type="match status" value="1"/>
</dbReference>
<name>A0A6L9Y1B7_9MICO</name>
<gene>
    <name evidence="3" type="ORF">G3T36_16490</name>
</gene>
<dbReference type="Gene3D" id="3.40.50.720">
    <property type="entry name" value="NAD(P)-binding Rossmann-like Domain"/>
    <property type="match status" value="1"/>
</dbReference>
<keyword evidence="4" id="KW-1185">Reference proteome</keyword>
<dbReference type="PANTHER" id="PTHR44154:SF1">
    <property type="entry name" value="QUINONE OXIDOREDUCTASE"/>
    <property type="match status" value="1"/>
</dbReference>
<evidence type="ECO:0000313" key="4">
    <source>
        <dbReference type="Proteomes" id="UP000474967"/>
    </source>
</evidence>
<sequence>MSRFVQFEEYGPPENLKVVNVQPPWPGPGEVRVRVMAVGLNAVDYKAMAGGPAVNAFGLKLPSGIGYDFSGFVDEVGAGVTRYTPGDAVLGSKPFEAAADFVIVAEDGQLIPKPAALTFEVAGALGAVGRTAMASVASLELDESDTVLVSAAAGGVGVLACQLAIRAGATVIGTASAANHDYLSDLGVIPVEYGEGLADRIRESLHDGQPLTAALDNHGPETIDVAIELGVPVERINTIAAYGPAARGAAHVGGSRATNDHLAEIAELLAQGELVLPIDSIFPIERAAEAYRRLAAGHVRGKVILVTD</sequence>
<feature type="domain" description="Enoyl reductase (ER)" evidence="2">
    <location>
        <begin position="11"/>
        <end position="305"/>
    </location>
</feature>